<keyword evidence="3" id="KW-0805">Transcription regulation</keyword>
<dbReference type="InterPro" id="IPR011006">
    <property type="entry name" value="CheY-like_superfamily"/>
</dbReference>
<evidence type="ECO:0000259" key="9">
    <source>
        <dbReference type="PROSITE" id="PS51755"/>
    </source>
</evidence>
<feature type="DNA-binding region" description="OmpR/PhoB-type" evidence="7">
    <location>
        <begin position="125"/>
        <end position="223"/>
    </location>
</feature>
<evidence type="ECO:0000256" key="6">
    <source>
        <dbReference type="PROSITE-ProRule" id="PRU00169"/>
    </source>
</evidence>
<dbReference type="EMBL" id="BAAACX010000007">
    <property type="protein sequence ID" value="GAA0385193.1"/>
    <property type="molecule type" value="Genomic_DNA"/>
</dbReference>
<evidence type="ECO:0000256" key="1">
    <source>
        <dbReference type="ARBA" id="ARBA00022553"/>
    </source>
</evidence>
<dbReference type="SUPFAM" id="SSF46894">
    <property type="entry name" value="C-terminal effector domain of the bipartite response regulators"/>
    <property type="match status" value="1"/>
</dbReference>
<dbReference type="Gene3D" id="1.10.10.10">
    <property type="entry name" value="Winged helix-like DNA-binding domain superfamily/Winged helix DNA-binding domain"/>
    <property type="match status" value="1"/>
</dbReference>
<dbReference type="InterPro" id="IPR001867">
    <property type="entry name" value="OmpR/PhoB-type_DNA-bd"/>
</dbReference>
<dbReference type="InterPro" id="IPR001789">
    <property type="entry name" value="Sig_transdc_resp-reg_receiver"/>
</dbReference>
<keyword evidence="2" id="KW-0902">Two-component regulatory system</keyword>
<dbReference type="Proteomes" id="UP001500340">
    <property type="component" value="Unassembled WGS sequence"/>
</dbReference>
<evidence type="ECO:0000313" key="11">
    <source>
        <dbReference type="Proteomes" id="UP001500340"/>
    </source>
</evidence>
<dbReference type="PANTHER" id="PTHR48111">
    <property type="entry name" value="REGULATOR OF RPOS"/>
    <property type="match status" value="1"/>
</dbReference>
<dbReference type="SUPFAM" id="SSF52172">
    <property type="entry name" value="CheY-like"/>
    <property type="match status" value="1"/>
</dbReference>
<feature type="domain" description="OmpR/PhoB-type" evidence="9">
    <location>
        <begin position="125"/>
        <end position="223"/>
    </location>
</feature>
<proteinExistence type="predicted"/>
<evidence type="ECO:0000256" key="7">
    <source>
        <dbReference type="PROSITE-ProRule" id="PRU01091"/>
    </source>
</evidence>
<gene>
    <name evidence="10" type="ORF">GCM10008933_15390</name>
</gene>
<protein>
    <submittedName>
        <fullName evidence="10">Response regulator transcription factor</fullName>
    </submittedName>
</protein>
<feature type="domain" description="Response regulatory" evidence="8">
    <location>
        <begin position="2"/>
        <end position="116"/>
    </location>
</feature>
<keyword evidence="11" id="KW-1185">Reference proteome</keyword>
<keyword evidence="5" id="KW-0804">Transcription</keyword>
<evidence type="ECO:0000256" key="3">
    <source>
        <dbReference type="ARBA" id="ARBA00023015"/>
    </source>
</evidence>
<dbReference type="PROSITE" id="PS51755">
    <property type="entry name" value="OMPR_PHOB"/>
    <property type="match status" value="1"/>
</dbReference>
<evidence type="ECO:0000256" key="2">
    <source>
        <dbReference type="ARBA" id="ARBA00023012"/>
    </source>
</evidence>
<evidence type="ECO:0000313" key="10">
    <source>
        <dbReference type="EMBL" id="GAA0385193.1"/>
    </source>
</evidence>
<dbReference type="InterPro" id="IPR016032">
    <property type="entry name" value="Sig_transdc_resp-reg_C-effctor"/>
</dbReference>
<dbReference type="CDD" id="cd00383">
    <property type="entry name" value="trans_reg_C"/>
    <property type="match status" value="1"/>
</dbReference>
<dbReference type="PROSITE" id="PS50110">
    <property type="entry name" value="RESPONSE_REGULATORY"/>
    <property type="match status" value="1"/>
</dbReference>
<dbReference type="InterPro" id="IPR036388">
    <property type="entry name" value="WH-like_DNA-bd_sf"/>
</dbReference>
<sequence>MRILIVEDEIHLAEAVAQVLKKNNYSVDLAHDGEYGLDCAISAIYDFIILDIMLPKIDGITILKEIRKHGLSVPVVLLTAKGETEDTVNGLDSGADDYIAKPFKSEELLARLRALSRRKGELTQDGTLSYGDIDIHPHSLELFCDSKSYKLTLKEFQLIELLINMRGMVVSKNTIIEKLWGYDGEAEDNNVEVYISFLRKKLTHIKSVTSIHTIRGVGYVLKSHGDRHV</sequence>
<accession>A0ABN0Y6M9</accession>
<dbReference type="Gene3D" id="3.40.50.2300">
    <property type="match status" value="1"/>
</dbReference>
<name>A0ABN0Y6M9_9BACL</name>
<dbReference type="Pfam" id="PF00072">
    <property type="entry name" value="Response_reg"/>
    <property type="match status" value="1"/>
</dbReference>
<organism evidence="10 11">
    <name type="scientific">Paenibacillus motobuensis</name>
    <dbReference type="NCBI Taxonomy" id="295324"/>
    <lineage>
        <taxon>Bacteria</taxon>
        <taxon>Bacillati</taxon>
        <taxon>Bacillota</taxon>
        <taxon>Bacilli</taxon>
        <taxon>Bacillales</taxon>
        <taxon>Paenibacillaceae</taxon>
        <taxon>Paenibacillus</taxon>
    </lineage>
</organism>
<evidence type="ECO:0000256" key="5">
    <source>
        <dbReference type="ARBA" id="ARBA00023163"/>
    </source>
</evidence>
<dbReference type="InterPro" id="IPR039420">
    <property type="entry name" value="WalR-like"/>
</dbReference>
<dbReference type="PANTHER" id="PTHR48111:SF22">
    <property type="entry name" value="REGULATOR OF RPOS"/>
    <property type="match status" value="1"/>
</dbReference>
<feature type="modified residue" description="4-aspartylphosphate" evidence="6">
    <location>
        <position position="51"/>
    </location>
</feature>
<dbReference type="SMART" id="SM00862">
    <property type="entry name" value="Trans_reg_C"/>
    <property type="match status" value="1"/>
</dbReference>
<keyword evidence="1 6" id="KW-0597">Phosphoprotein</keyword>
<dbReference type="RefSeq" id="WP_343859510.1">
    <property type="nucleotide sequence ID" value="NZ_BAAACX010000007.1"/>
</dbReference>
<keyword evidence="4 7" id="KW-0238">DNA-binding</keyword>
<comment type="caution">
    <text evidence="10">The sequence shown here is derived from an EMBL/GenBank/DDBJ whole genome shotgun (WGS) entry which is preliminary data.</text>
</comment>
<evidence type="ECO:0000256" key="4">
    <source>
        <dbReference type="ARBA" id="ARBA00023125"/>
    </source>
</evidence>
<dbReference type="Pfam" id="PF00486">
    <property type="entry name" value="Trans_reg_C"/>
    <property type="match status" value="1"/>
</dbReference>
<evidence type="ECO:0000259" key="8">
    <source>
        <dbReference type="PROSITE" id="PS50110"/>
    </source>
</evidence>
<dbReference type="SMART" id="SM00448">
    <property type="entry name" value="REC"/>
    <property type="match status" value="1"/>
</dbReference>
<reference evidence="10 11" key="1">
    <citation type="journal article" date="2019" name="Int. J. Syst. Evol. Microbiol.">
        <title>The Global Catalogue of Microorganisms (GCM) 10K type strain sequencing project: providing services to taxonomists for standard genome sequencing and annotation.</title>
        <authorList>
            <consortium name="The Broad Institute Genomics Platform"/>
            <consortium name="The Broad Institute Genome Sequencing Center for Infectious Disease"/>
            <person name="Wu L."/>
            <person name="Ma J."/>
        </authorList>
    </citation>
    <scope>NUCLEOTIDE SEQUENCE [LARGE SCALE GENOMIC DNA]</scope>
    <source>
        <strain evidence="10 11">JCM 12774</strain>
    </source>
</reference>